<dbReference type="SUPFAM" id="SSF51294">
    <property type="entry name" value="Hedgehog/intein (Hint) domain"/>
    <property type="match status" value="2"/>
</dbReference>
<dbReference type="PROSITE" id="PS50818">
    <property type="entry name" value="INTEIN_C_TER"/>
    <property type="match status" value="1"/>
</dbReference>
<dbReference type="Pfam" id="PF07591">
    <property type="entry name" value="PT-HINT"/>
    <property type="match status" value="2"/>
</dbReference>
<accession>A0ABW7G8U8</accession>
<keyword evidence="2" id="KW-1185">Reference proteome</keyword>
<dbReference type="Gene3D" id="2.170.16.10">
    <property type="entry name" value="Hedgehog/Intein (Hint) domain"/>
    <property type="match status" value="2"/>
</dbReference>
<evidence type="ECO:0000313" key="2">
    <source>
        <dbReference type="Proteomes" id="UP001606305"/>
    </source>
</evidence>
<dbReference type="InterPro" id="IPR030934">
    <property type="entry name" value="Intein_C"/>
</dbReference>
<dbReference type="NCBIfam" id="TIGR01443">
    <property type="entry name" value="intein_Cterm"/>
    <property type="match status" value="1"/>
</dbReference>
<reference evidence="1 2" key="1">
    <citation type="submission" date="2024-09" db="EMBL/GenBank/DDBJ databases">
        <title>Novel species of the genus Pelomonas and Roseateles isolated from streams.</title>
        <authorList>
            <person name="Lu H."/>
        </authorList>
    </citation>
    <scope>NUCLEOTIDE SEQUENCE [LARGE SCALE GENOMIC DNA]</scope>
    <source>
        <strain evidence="1 2">BYS96W</strain>
    </source>
</reference>
<gene>
    <name evidence="1" type="ORF">ACG00X_16080</name>
</gene>
<proteinExistence type="predicted"/>
<organism evidence="1 2">
    <name type="scientific">Pelomonas nitida</name>
    <dbReference type="NCBI Taxonomy" id="3299027"/>
    <lineage>
        <taxon>Bacteria</taxon>
        <taxon>Pseudomonadati</taxon>
        <taxon>Pseudomonadota</taxon>
        <taxon>Betaproteobacteria</taxon>
        <taxon>Burkholderiales</taxon>
        <taxon>Sphaerotilaceae</taxon>
        <taxon>Roseateles</taxon>
    </lineage>
</organism>
<dbReference type="InterPro" id="IPR036844">
    <property type="entry name" value="Hint_dom_sf"/>
</dbReference>
<evidence type="ECO:0000313" key="1">
    <source>
        <dbReference type="EMBL" id="MFG6458360.1"/>
    </source>
</evidence>
<dbReference type="Proteomes" id="UP001606305">
    <property type="component" value="Unassembled WGS sequence"/>
</dbReference>
<dbReference type="CDD" id="cd00081">
    <property type="entry name" value="Hint"/>
    <property type="match status" value="2"/>
</dbReference>
<sequence>MNTSSWDNEICWASLHSALPTELRMTKCKIETADAMAMDGADLSKPVGEQDPICCFAAGTLVHAKQGLIPIEQIKVGDWVLSKHENGGGEQAYKRVTRTIKSEKKVPIVYLEYFSELSYKMCGLFVTNEHPLFVKNVGWSPVIEVVALDELVSFDGAPVRAAERFVLWDTPEENVAIGFGKINDDGVVIDFKNGGREIVCRDGDESYLGGRCSEWCETVYNLEVEDFHTYYVGELGVWVHNMNCDANPAIADVSRKAEIEKAGFDGETPVHVDRPNQYGDCVEEIQYIEAGDRVLSRCEETGEMAYKRVLKKFSHGLQQQYMLDCGTEIESQQELWYVGPLYAAEEHPFWVQGKGWVAVRDLKAGDVLLSCDGAYTELRHISKAGVHEVWNLEVEDFHTYFVTHTGIWVHNEKARVEISSQPMAPGIEPGSCRPHSPPYETVCSIGGD</sequence>
<comment type="caution">
    <text evidence="1">The sequence shown here is derived from an EMBL/GenBank/DDBJ whole genome shotgun (WGS) entry which is preliminary data.</text>
</comment>
<protein>
    <submittedName>
        <fullName evidence="1">Polymorphic toxin-type HINT domain-containing protein</fullName>
    </submittedName>
</protein>
<dbReference type="EMBL" id="JBIGIA010000012">
    <property type="protein sequence ID" value="MFG6458360.1"/>
    <property type="molecule type" value="Genomic_DNA"/>
</dbReference>
<name>A0ABW7G8U8_9BURK</name>